<accession>Q1N2I1</accession>
<keyword evidence="4" id="KW-1185">Reference proteome</keyword>
<dbReference type="InterPro" id="IPR007813">
    <property type="entry name" value="PilN"/>
</dbReference>
<organism evidence="3 4">
    <name type="scientific">Bermanella marisrubri</name>
    <dbReference type="NCBI Taxonomy" id="207949"/>
    <lineage>
        <taxon>Bacteria</taxon>
        <taxon>Pseudomonadati</taxon>
        <taxon>Pseudomonadota</taxon>
        <taxon>Gammaproteobacteria</taxon>
        <taxon>Oceanospirillales</taxon>
        <taxon>Oceanospirillaceae</taxon>
        <taxon>Bermanella</taxon>
    </lineage>
</organism>
<dbReference type="STRING" id="207949.RED65_16351"/>
<gene>
    <name evidence="3" type="ORF">RED65_16351</name>
</gene>
<feature type="coiled-coil region" evidence="1">
    <location>
        <begin position="57"/>
        <end position="91"/>
    </location>
</feature>
<comment type="caution">
    <text evidence="3">The sequence shown here is derived from an EMBL/GenBank/DDBJ whole genome shotgun (WGS) entry which is preliminary data.</text>
</comment>
<dbReference type="OrthoDB" id="5296173at2"/>
<dbReference type="PANTHER" id="PTHR40278:SF2">
    <property type="entry name" value="TYPE IV PILUS INNER MEMBRANE COMPONENT PILN"/>
    <property type="match status" value="1"/>
</dbReference>
<reference evidence="3 4" key="1">
    <citation type="submission" date="2006-03" db="EMBL/GenBank/DDBJ databases">
        <authorList>
            <person name="Pinhassi J."/>
            <person name="Pedros-Alio C."/>
            <person name="Ferriera S."/>
            <person name="Johnson J."/>
            <person name="Kravitz S."/>
            <person name="Halpern A."/>
            <person name="Remington K."/>
            <person name="Beeson K."/>
            <person name="Tran B."/>
            <person name="Rogers Y.-H."/>
            <person name="Friedman R."/>
            <person name="Venter J.C."/>
        </authorList>
    </citation>
    <scope>NUCLEOTIDE SEQUENCE [LARGE SCALE GENOMIC DNA]</scope>
    <source>
        <strain evidence="3 4">RED65</strain>
    </source>
</reference>
<sequence length="183" mass="21253">MARINLRPWREELREEKQKEYVSVLVLVTIVAGAIWWFANGALNSAIEVQQGRNSYLQKQASALDKKIVEIRELRQKREELLDRMRLIQELQGNRPVIVRVFDEMARVIPDEVFFVSVKVKGKRFTVDGRASSNDEISQLMRNFDESAWFSDPNLLKVQAGTNGFNDFDLLVDQSRPEKDEVK</sequence>
<dbReference type="Pfam" id="PF05137">
    <property type="entry name" value="PilN"/>
    <property type="match status" value="1"/>
</dbReference>
<dbReference type="EMBL" id="AAQH01000007">
    <property type="protein sequence ID" value="EAT12426.1"/>
    <property type="molecule type" value="Genomic_DNA"/>
</dbReference>
<keyword evidence="2" id="KW-1133">Transmembrane helix</keyword>
<dbReference type="HOGENOM" id="CLU_081304_1_2_6"/>
<dbReference type="GO" id="GO:0043683">
    <property type="term" value="P:type IV pilus assembly"/>
    <property type="evidence" value="ECO:0007669"/>
    <property type="project" value="TreeGrafter"/>
</dbReference>
<dbReference type="PANTHER" id="PTHR40278">
    <property type="entry name" value="DNA UTILIZATION PROTEIN HOFN"/>
    <property type="match status" value="1"/>
</dbReference>
<feature type="transmembrane region" description="Helical" evidence="2">
    <location>
        <begin position="21"/>
        <end position="39"/>
    </location>
</feature>
<keyword evidence="2" id="KW-0812">Transmembrane</keyword>
<keyword evidence="2" id="KW-0472">Membrane</keyword>
<evidence type="ECO:0000256" key="1">
    <source>
        <dbReference type="SAM" id="Coils"/>
    </source>
</evidence>
<name>Q1N2I1_9GAMM</name>
<proteinExistence type="predicted"/>
<evidence type="ECO:0000256" key="2">
    <source>
        <dbReference type="SAM" id="Phobius"/>
    </source>
</evidence>
<evidence type="ECO:0000313" key="4">
    <source>
        <dbReference type="Proteomes" id="UP000004263"/>
    </source>
</evidence>
<dbReference type="GO" id="GO:0043107">
    <property type="term" value="P:type IV pilus-dependent motility"/>
    <property type="evidence" value="ECO:0007669"/>
    <property type="project" value="TreeGrafter"/>
</dbReference>
<dbReference type="Proteomes" id="UP000004263">
    <property type="component" value="Unassembled WGS sequence"/>
</dbReference>
<keyword evidence="1" id="KW-0175">Coiled coil</keyword>
<dbReference type="InterPro" id="IPR052534">
    <property type="entry name" value="Extracell_DNA_Util/SecSys_Comp"/>
</dbReference>
<dbReference type="RefSeq" id="WP_007018235.1">
    <property type="nucleotide sequence ID" value="NZ_CH724116.1"/>
</dbReference>
<protein>
    <submittedName>
        <fullName evidence="3">Type 4 fimbrial biogenesis protein PilN</fullName>
    </submittedName>
</protein>
<dbReference type="AlphaFoldDB" id="Q1N2I1"/>
<evidence type="ECO:0000313" key="3">
    <source>
        <dbReference type="EMBL" id="EAT12426.1"/>
    </source>
</evidence>